<dbReference type="EMBL" id="UINC01131897">
    <property type="protein sequence ID" value="SVD13880.1"/>
    <property type="molecule type" value="Genomic_DNA"/>
</dbReference>
<gene>
    <name evidence="1" type="ORF">METZ01_LOCUS366734</name>
</gene>
<organism evidence="1">
    <name type="scientific">marine metagenome</name>
    <dbReference type="NCBI Taxonomy" id="408172"/>
    <lineage>
        <taxon>unclassified sequences</taxon>
        <taxon>metagenomes</taxon>
        <taxon>ecological metagenomes</taxon>
    </lineage>
</organism>
<name>A0A382SVB5_9ZZZZ</name>
<sequence length="34" mass="3994">VTPYSIPFVKPLQTAGNTYSHREGVWLNLKWENF</sequence>
<proteinExistence type="predicted"/>
<dbReference type="InterPro" id="IPR029017">
    <property type="entry name" value="Enolase-like_N"/>
</dbReference>
<accession>A0A382SVB5</accession>
<dbReference type="AlphaFoldDB" id="A0A382SVB5"/>
<reference evidence="1" key="1">
    <citation type="submission" date="2018-05" db="EMBL/GenBank/DDBJ databases">
        <authorList>
            <person name="Lanie J.A."/>
            <person name="Ng W.-L."/>
            <person name="Kazmierczak K.M."/>
            <person name="Andrzejewski T.M."/>
            <person name="Davidsen T.M."/>
            <person name="Wayne K.J."/>
            <person name="Tettelin H."/>
            <person name="Glass J.I."/>
            <person name="Rusch D."/>
            <person name="Podicherti R."/>
            <person name="Tsui H.-C.T."/>
            <person name="Winkler M.E."/>
        </authorList>
    </citation>
    <scope>NUCLEOTIDE SEQUENCE</scope>
</reference>
<protein>
    <submittedName>
        <fullName evidence="1">Uncharacterized protein</fullName>
    </submittedName>
</protein>
<feature type="non-terminal residue" evidence="1">
    <location>
        <position position="1"/>
    </location>
</feature>
<dbReference type="Gene3D" id="3.30.390.10">
    <property type="entry name" value="Enolase-like, N-terminal domain"/>
    <property type="match status" value="1"/>
</dbReference>
<feature type="non-terminal residue" evidence="1">
    <location>
        <position position="34"/>
    </location>
</feature>
<evidence type="ECO:0000313" key="1">
    <source>
        <dbReference type="EMBL" id="SVD13880.1"/>
    </source>
</evidence>